<evidence type="ECO:0000259" key="1">
    <source>
        <dbReference type="Pfam" id="PF01755"/>
    </source>
</evidence>
<name>A0ABV3TJ17_9RHOB</name>
<keyword evidence="3" id="KW-1185">Reference proteome</keyword>
<sequence length="253" mass="28133">MWPAYVINLADNTVRMDQARAVLEGQGIAFQRVEAVNGWQLPQAKIDACYDAKRNARAGRQPLVPAEIGCYLSHIDAWRQIAEGPAEGGVIFEDDFEADDTLRPVIEALSNDGARDWDMVKLFTLDPQVDLAQARDLLPGIRIGVPYRVPTCLIGYALTRAAAQRLVARATPFFRPVDEDQKFVWETGLRVALVLPGPVRIGDQQAVTGTIGKARRAGRRGGLGQALHSLIYGLRYRRALARHRRKEGWSHND</sequence>
<comment type="caution">
    <text evidence="2">The sequence shown here is derived from an EMBL/GenBank/DDBJ whole genome shotgun (WGS) entry which is preliminary data.</text>
</comment>
<gene>
    <name evidence="2" type="ORF">AB4874_07895</name>
</gene>
<protein>
    <submittedName>
        <fullName evidence="2">Glycosyltransferase family 25 protein</fullName>
    </submittedName>
</protein>
<dbReference type="EMBL" id="JBFRYC010000003">
    <property type="protein sequence ID" value="MEX1661577.1"/>
    <property type="molecule type" value="Genomic_DNA"/>
</dbReference>
<accession>A0ABV3TJ17</accession>
<dbReference type="Proteomes" id="UP001557465">
    <property type="component" value="Unassembled WGS sequence"/>
</dbReference>
<dbReference type="InterPro" id="IPR002654">
    <property type="entry name" value="Glyco_trans_25"/>
</dbReference>
<dbReference type="RefSeq" id="WP_368391577.1">
    <property type="nucleotide sequence ID" value="NZ_JBFRYC010000003.1"/>
</dbReference>
<organism evidence="2 3">
    <name type="scientific">Thioclava arctica</name>
    <dbReference type="NCBI Taxonomy" id="3238301"/>
    <lineage>
        <taxon>Bacteria</taxon>
        <taxon>Pseudomonadati</taxon>
        <taxon>Pseudomonadota</taxon>
        <taxon>Alphaproteobacteria</taxon>
        <taxon>Rhodobacterales</taxon>
        <taxon>Paracoccaceae</taxon>
        <taxon>Thioclava</taxon>
    </lineage>
</organism>
<dbReference type="CDD" id="cd06532">
    <property type="entry name" value="Glyco_transf_25"/>
    <property type="match status" value="1"/>
</dbReference>
<feature type="domain" description="Glycosyl transferase family 25" evidence="1">
    <location>
        <begin position="2"/>
        <end position="110"/>
    </location>
</feature>
<reference evidence="2 3" key="1">
    <citation type="journal article" date="2011" name="Int. J. Syst. Evol. Microbiol.">
        <title>Zhongshania antarctica gen. nov., sp. nov. and Zhongshania guokunii sp. nov., gammaproteobacteria respectively isolated from coastal attached (fast) ice and surface seawater of the Antarctic.</title>
        <authorList>
            <person name="Li H.J."/>
            <person name="Zhang X.Y."/>
            <person name="Chen C.X."/>
            <person name="Zhang Y.J."/>
            <person name="Gao Z.M."/>
            <person name="Yu Y."/>
            <person name="Chen X.L."/>
            <person name="Chen B."/>
            <person name="Zhang Y.Z."/>
        </authorList>
    </citation>
    <scope>NUCLEOTIDE SEQUENCE [LARGE SCALE GENOMIC DNA]</scope>
    <source>
        <strain evidence="2 3">15-R06ZXC-3</strain>
    </source>
</reference>
<evidence type="ECO:0000313" key="2">
    <source>
        <dbReference type="EMBL" id="MEX1661577.1"/>
    </source>
</evidence>
<proteinExistence type="predicted"/>
<evidence type="ECO:0000313" key="3">
    <source>
        <dbReference type="Proteomes" id="UP001557465"/>
    </source>
</evidence>
<dbReference type="Pfam" id="PF01755">
    <property type="entry name" value="Glyco_transf_25"/>
    <property type="match status" value="1"/>
</dbReference>